<dbReference type="InterPro" id="IPR020471">
    <property type="entry name" value="AKR"/>
</dbReference>
<proteinExistence type="predicted"/>
<dbReference type="KEGG" id="tuz:TUZN_1197"/>
<evidence type="ECO:0000313" key="3">
    <source>
        <dbReference type="EMBL" id="AEA12676.1"/>
    </source>
</evidence>
<dbReference type="OrthoDB" id="7236at2157"/>
<dbReference type="PANTHER" id="PTHR43364:SF4">
    <property type="entry name" value="NAD(P)-LINKED OXIDOREDUCTASE SUPERFAMILY PROTEIN"/>
    <property type="match status" value="1"/>
</dbReference>
<dbReference type="eggNOG" id="arCOG01618">
    <property type="taxonomic scope" value="Archaea"/>
</dbReference>
<dbReference type="InterPro" id="IPR050523">
    <property type="entry name" value="AKR_Detox_Biosynth"/>
</dbReference>
<dbReference type="PROSITE" id="PS00062">
    <property type="entry name" value="ALDOKETO_REDUCTASE_2"/>
    <property type="match status" value="1"/>
</dbReference>
<reference evidence="3 4" key="1">
    <citation type="journal article" date="2011" name="J. Bacteriol.">
        <title>Complete genome sequence of the thermoacidophilic crenarchaeon Thermoproteus uzoniensis 768-20.</title>
        <authorList>
            <person name="Mardanov A.V."/>
            <person name="Gumerov V.M."/>
            <person name="Beletsky A.V."/>
            <person name="Prokofeva M.I."/>
            <person name="Bonch-Osmolovskaya E.A."/>
            <person name="Ravin N.V."/>
            <person name="Skryabin K.G."/>
        </authorList>
    </citation>
    <scope>NUCLEOTIDE SEQUENCE [LARGE SCALE GENOMIC DNA]</scope>
    <source>
        <strain evidence="3 4">768-20</strain>
    </source>
</reference>
<dbReference type="GO" id="GO:0016491">
    <property type="term" value="F:oxidoreductase activity"/>
    <property type="evidence" value="ECO:0007669"/>
    <property type="project" value="UniProtKB-KW"/>
</dbReference>
<dbReference type="STRING" id="999630.TUZN_1197"/>
<sequence>MDYIKLGKTDMKVSRIGLGVWQFDEYAWGPMDYERAKSIVARAYELGINFFDTAAVYGRGRSEEFLGRAVRELGLRDRVYIATKIPGDWHRRGDVFKSVENQRRRLGVDAIDLIQLHWPSCWHNVPICETMKALEELVDRGLVRYIGVSNYPPQLLEAGRWCLSKTDIATSQNRYNLLERDADKELLPYLRRNGIALIAWSPLAKGAVTGKYTADNLPAFNDVRRNDPLFQPDNLRTAEPLIAEVKRLAAKYGKTPAQIALNWMIRDPIIYPIPGAKTPEQVAENAGAVGWSLSEADWAALDKISREVSEKISYVTF</sequence>
<dbReference type="InterPro" id="IPR023210">
    <property type="entry name" value="NADP_OxRdtase_dom"/>
</dbReference>
<feature type="domain" description="NADP-dependent oxidoreductase" evidence="2">
    <location>
        <begin position="15"/>
        <end position="305"/>
    </location>
</feature>
<dbReference type="Proteomes" id="UP000008138">
    <property type="component" value="Chromosome"/>
</dbReference>
<dbReference type="RefSeq" id="WP_013680012.1">
    <property type="nucleotide sequence ID" value="NC_015315.1"/>
</dbReference>
<keyword evidence="4" id="KW-1185">Reference proteome</keyword>
<evidence type="ECO:0000256" key="1">
    <source>
        <dbReference type="ARBA" id="ARBA00023002"/>
    </source>
</evidence>
<dbReference type="InterPro" id="IPR018170">
    <property type="entry name" value="Aldo/ket_reductase_CS"/>
</dbReference>
<dbReference type="SUPFAM" id="SSF51430">
    <property type="entry name" value="NAD(P)-linked oxidoreductase"/>
    <property type="match status" value="1"/>
</dbReference>
<dbReference type="AlphaFoldDB" id="F2L0J4"/>
<organism evidence="3 4">
    <name type="scientific">Thermoproteus uzoniensis (strain 768-20)</name>
    <dbReference type="NCBI Taxonomy" id="999630"/>
    <lineage>
        <taxon>Archaea</taxon>
        <taxon>Thermoproteota</taxon>
        <taxon>Thermoprotei</taxon>
        <taxon>Thermoproteales</taxon>
        <taxon>Thermoproteaceae</taxon>
        <taxon>Thermoproteus</taxon>
    </lineage>
</organism>
<dbReference type="PANTHER" id="PTHR43364">
    <property type="entry name" value="NADH-SPECIFIC METHYLGLYOXAL REDUCTASE-RELATED"/>
    <property type="match status" value="1"/>
</dbReference>
<reference key="2">
    <citation type="submission" date="2011-03" db="EMBL/GenBank/DDBJ databases">
        <title>Complete genome sequence of the thermoacidophilic crenarchaeon Thermoproteus uzoniensis 768-20.</title>
        <authorList>
            <person name="Mardanov A.V."/>
            <person name="Gumerov V.M."/>
            <person name="Beletsky A.V."/>
            <person name="Prokofeva M.I."/>
            <person name="Bonch-Osmolovskaya E.A."/>
            <person name="Ravin N.V."/>
            <person name="Skryabin K.G."/>
        </authorList>
    </citation>
    <scope>NUCLEOTIDE SEQUENCE</scope>
    <source>
        <strain>768-20</strain>
    </source>
</reference>
<keyword evidence="1" id="KW-0560">Oxidoreductase</keyword>
<evidence type="ECO:0000259" key="2">
    <source>
        <dbReference type="Pfam" id="PF00248"/>
    </source>
</evidence>
<dbReference type="Gene3D" id="3.20.20.100">
    <property type="entry name" value="NADP-dependent oxidoreductase domain"/>
    <property type="match status" value="1"/>
</dbReference>
<accession>F2L0J4</accession>
<name>F2L0J4_THEU7</name>
<dbReference type="InterPro" id="IPR036812">
    <property type="entry name" value="NAD(P)_OxRdtase_dom_sf"/>
</dbReference>
<dbReference type="Pfam" id="PF00248">
    <property type="entry name" value="Aldo_ket_red"/>
    <property type="match status" value="1"/>
</dbReference>
<dbReference type="GeneID" id="10360725"/>
<gene>
    <name evidence="3" type="ordered locus">TUZN_1197</name>
</gene>
<dbReference type="EMBL" id="CP002590">
    <property type="protein sequence ID" value="AEA12676.1"/>
    <property type="molecule type" value="Genomic_DNA"/>
</dbReference>
<evidence type="ECO:0000313" key="4">
    <source>
        <dbReference type="Proteomes" id="UP000008138"/>
    </source>
</evidence>
<dbReference type="CDD" id="cd19093">
    <property type="entry name" value="AKR_AtPLR-like"/>
    <property type="match status" value="1"/>
</dbReference>
<protein>
    <submittedName>
        <fullName evidence="3">Aldo/keto reductase</fullName>
    </submittedName>
</protein>
<dbReference type="HOGENOM" id="CLU_023205_2_3_2"/>
<dbReference type="PRINTS" id="PR00069">
    <property type="entry name" value="ALDKETRDTASE"/>
</dbReference>